<evidence type="ECO:0000256" key="6">
    <source>
        <dbReference type="ARBA" id="ARBA00022692"/>
    </source>
</evidence>
<keyword evidence="12 13" id="KW-0472">Membrane</keyword>
<evidence type="ECO:0000313" key="16">
    <source>
        <dbReference type="Proteomes" id="UP001424459"/>
    </source>
</evidence>
<comment type="catalytic activity">
    <reaction evidence="1">
        <text>ATP + protein L-histidine = ADP + protein N-phospho-L-histidine.</text>
        <dbReference type="EC" id="2.7.13.3"/>
    </reaction>
</comment>
<dbReference type="InterPro" id="IPR003594">
    <property type="entry name" value="HATPase_dom"/>
</dbReference>
<evidence type="ECO:0000256" key="8">
    <source>
        <dbReference type="ARBA" id="ARBA00022777"/>
    </source>
</evidence>
<sequence length="346" mass="37697">MPDQQVTEIGGRWTERFPMTRIGFAGDVLVALTACALATVVRSALDDQLPPGFPFLSYFPAVILAAFVFGTRAGIMTALTCGLAAWYWFVPPARSFMLEHNARIAMGFYAFITATEIALVHWMQRANRLLVASREANARLAQTRELLFRELQHRVSNNLQMVAALLTVQRRQLQDENARAALDEAARRLQTVGRISRQLYDPSGSGQKLETFLRDLARDVIDSSGGAQITHEVTGHSDASMAPEAAIPLALVVAESIANAIEHGFSDDQTDRKLWIRLQPMADQRMAVEIEDNGRGLPAGFSLAGSDSLGLKIATMLAGQLGGTFTLLPATSRGALARLELPLQPA</sequence>
<evidence type="ECO:0000313" key="15">
    <source>
        <dbReference type="EMBL" id="GAA4037354.1"/>
    </source>
</evidence>
<evidence type="ECO:0000256" key="9">
    <source>
        <dbReference type="ARBA" id="ARBA00022840"/>
    </source>
</evidence>
<evidence type="ECO:0000256" key="10">
    <source>
        <dbReference type="ARBA" id="ARBA00022989"/>
    </source>
</evidence>
<evidence type="ECO:0000256" key="11">
    <source>
        <dbReference type="ARBA" id="ARBA00023012"/>
    </source>
</evidence>
<dbReference type="InterPro" id="IPR011495">
    <property type="entry name" value="Sig_transdc_His_kin_sub2_dim/P"/>
</dbReference>
<organism evidence="15 16">
    <name type="scientific">Sphingomonas rosea</name>
    <dbReference type="NCBI Taxonomy" id="335605"/>
    <lineage>
        <taxon>Bacteria</taxon>
        <taxon>Pseudomonadati</taxon>
        <taxon>Pseudomonadota</taxon>
        <taxon>Alphaproteobacteria</taxon>
        <taxon>Sphingomonadales</taxon>
        <taxon>Sphingomonadaceae</taxon>
        <taxon>Sphingomonas</taxon>
    </lineage>
</organism>
<feature type="transmembrane region" description="Helical" evidence="13">
    <location>
        <begin position="22"/>
        <end position="45"/>
    </location>
</feature>
<protein>
    <recommendedName>
        <fullName evidence="3">histidine kinase</fullName>
        <ecNumber evidence="3">2.7.13.3</ecNumber>
    </recommendedName>
</protein>
<dbReference type="InterPro" id="IPR005467">
    <property type="entry name" value="His_kinase_dom"/>
</dbReference>
<dbReference type="InterPro" id="IPR038318">
    <property type="entry name" value="KdpD_sf"/>
</dbReference>
<feature type="transmembrane region" description="Helical" evidence="13">
    <location>
        <begin position="57"/>
        <end position="90"/>
    </location>
</feature>
<reference evidence="16" key="1">
    <citation type="journal article" date="2019" name="Int. J. Syst. Evol. Microbiol.">
        <title>The Global Catalogue of Microorganisms (GCM) 10K type strain sequencing project: providing services to taxonomists for standard genome sequencing and annotation.</title>
        <authorList>
            <consortium name="The Broad Institute Genomics Platform"/>
            <consortium name="The Broad Institute Genome Sequencing Center for Infectious Disease"/>
            <person name="Wu L."/>
            <person name="Ma J."/>
        </authorList>
    </citation>
    <scope>NUCLEOTIDE SEQUENCE [LARGE SCALE GENOMIC DNA]</scope>
    <source>
        <strain evidence="16">JCM 17564</strain>
    </source>
</reference>
<dbReference type="PROSITE" id="PS50109">
    <property type="entry name" value="HIS_KIN"/>
    <property type="match status" value="1"/>
</dbReference>
<dbReference type="GO" id="GO:0016301">
    <property type="term" value="F:kinase activity"/>
    <property type="evidence" value="ECO:0007669"/>
    <property type="project" value="UniProtKB-KW"/>
</dbReference>
<keyword evidence="7" id="KW-0547">Nucleotide-binding</keyword>
<dbReference type="EMBL" id="BAABBR010000001">
    <property type="protein sequence ID" value="GAA4037354.1"/>
    <property type="molecule type" value="Genomic_DNA"/>
</dbReference>
<dbReference type="Gene3D" id="3.30.565.10">
    <property type="entry name" value="Histidine kinase-like ATPase, C-terminal domain"/>
    <property type="match status" value="1"/>
</dbReference>
<dbReference type="PANTHER" id="PTHR41523:SF8">
    <property type="entry name" value="ETHYLENE RESPONSE SENSOR PROTEIN"/>
    <property type="match status" value="1"/>
</dbReference>
<name>A0ABP7U7F1_9SPHN</name>
<feature type="domain" description="Histidine kinase" evidence="14">
    <location>
        <begin position="150"/>
        <end position="345"/>
    </location>
</feature>
<dbReference type="PANTHER" id="PTHR41523">
    <property type="entry name" value="TWO-COMPONENT SYSTEM SENSOR PROTEIN"/>
    <property type="match status" value="1"/>
</dbReference>
<proteinExistence type="predicted"/>
<evidence type="ECO:0000256" key="13">
    <source>
        <dbReference type="SAM" id="Phobius"/>
    </source>
</evidence>
<evidence type="ECO:0000256" key="7">
    <source>
        <dbReference type="ARBA" id="ARBA00022741"/>
    </source>
</evidence>
<accession>A0ABP7U7F1</accession>
<comment type="subcellular location">
    <subcellularLocation>
        <location evidence="2">Membrane</location>
        <topology evidence="2">Multi-pass membrane protein</topology>
    </subcellularLocation>
</comment>
<dbReference type="Pfam" id="PF02518">
    <property type="entry name" value="HATPase_c"/>
    <property type="match status" value="1"/>
</dbReference>
<keyword evidence="5" id="KW-0808">Transferase</keyword>
<dbReference type="Pfam" id="PF07568">
    <property type="entry name" value="HisKA_2"/>
    <property type="match status" value="1"/>
</dbReference>
<gene>
    <name evidence="15" type="ORF">GCM10022281_17500</name>
</gene>
<keyword evidence="16" id="KW-1185">Reference proteome</keyword>
<evidence type="ECO:0000259" key="14">
    <source>
        <dbReference type="PROSITE" id="PS50109"/>
    </source>
</evidence>
<keyword evidence="8 15" id="KW-0418">Kinase</keyword>
<keyword evidence="11" id="KW-0902">Two-component regulatory system</keyword>
<evidence type="ECO:0000256" key="5">
    <source>
        <dbReference type="ARBA" id="ARBA00022679"/>
    </source>
</evidence>
<evidence type="ECO:0000256" key="2">
    <source>
        <dbReference type="ARBA" id="ARBA00004141"/>
    </source>
</evidence>
<dbReference type="SMART" id="SM00387">
    <property type="entry name" value="HATPase_c"/>
    <property type="match status" value="1"/>
</dbReference>
<dbReference type="InterPro" id="IPR025201">
    <property type="entry name" value="KdpD_TM"/>
</dbReference>
<feature type="transmembrane region" description="Helical" evidence="13">
    <location>
        <begin position="102"/>
        <end position="123"/>
    </location>
</feature>
<evidence type="ECO:0000256" key="3">
    <source>
        <dbReference type="ARBA" id="ARBA00012438"/>
    </source>
</evidence>
<keyword evidence="9" id="KW-0067">ATP-binding</keyword>
<dbReference type="EC" id="2.7.13.3" evidence="3"/>
<evidence type="ECO:0000256" key="12">
    <source>
        <dbReference type="ARBA" id="ARBA00023136"/>
    </source>
</evidence>
<dbReference type="InterPro" id="IPR036890">
    <property type="entry name" value="HATPase_C_sf"/>
</dbReference>
<keyword evidence="6 13" id="KW-0812">Transmembrane</keyword>
<dbReference type="Gene3D" id="1.20.120.620">
    <property type="entry name" value="Backbone structure of the membrane domain of e. Coli histidine kinase receptor kdpd"/>
    <property type="match status" value="1"/>
</dbReference>
<dbReference type="SUPFAM" id="SSF55874">
    <property type="entry name" value="ATPase domain of HSP90 chaperone/DNA topoisomerase II/histidine kinase"/>
    <property type="match status" value="1"/>
</dbReference>
<evidence type="ECO:0000256" key="4">
    <source>
        <dbReference type="ARBA" id="ARBA00022553"/>
    </source>
</evidence>
<evidence type="ECO:0000256" key="1">
    <source>
        <dbReference type="ARBA" id="ARBA00000085"/>
    </source>
</evidence>
<keyword evidence="10 13" id="KW-1133">Transmembrane helix</keyword>
<dbReference type="Proteomes" id="UP001424459">
    <property type="component" value="Unassembled WGS sequence"/>
</dbReference>
<comment type="caution">
    <text evidence="15">The sequence shown here is derived from an EMBL/GenBank/DDBJ whole genome shotgun (WGS) entry which is preliminary data.</text>
</comment>
<dbReference type="Pfam" id="PF13493">
    <property type="entry name" value="DUF4118"/>
    <property type="match status" value="1"/>
</dbReference>
<keyword evidence="4" id="KW-0597">Phosphoprotein</keyword>